<dbReference type="KEGG" id="pseg:D3H65_14390"/>
<comment type="subcellular location">
    <subcellularLocation>
        <location evidence="1 10">Cell outer membrane</location>
        <topology evidence="1 10">Multi-pass membrane protein</topology>
    </subcellularLocation>
</comment>
<keyword evidence="4 10" id="KW-0812">Transmembrane</keyword>
<keyword evidence="7 10" id="KW-0472">Membrane</keyword>
<evidence type="ECO:0000256" key="12">
    <source>
        <dbReference type="SAM" id="SignalP"/>
    </source>
</evidence>
<dbReference type="Pfam" id="PF13715">
    <property type="entry name" value="CarbopepD_reg_2"/>
    <property type="match status" value="1"/>
</dbReference>
<evidence type="ECO:0000256" key="6">
    <source>
        <dbReference type="ARBA" id="ARBA00023077"/>
    </source>
</evidence>
<dbReference type="InterPro" id="IPR037066">
    <property type="entry name" value="Plug_dom_sf"/>
</dbReference>
<evidence type="ECO:0000313" key="16">
    <source>
        <dbReference type="Proteomes" id="UP000263900"/>
    </source>
</evidence>
<keyword evidence="3 10" id="KW-1134">Transmembrane beta strand</keyword>
<dbReference type="SUPFAM" id="SSF49464">
    <property type="entry name" value="Carboxypeptidase regulatory domain-like"/>
    <property type="match status" value="1"/>
</dbReference>
<organism evidence="15 16">
    <name type="scientific">Paraflavitalea soli</name>
    <dbReference type="NCBI Taxonomy" id="2315862"/>
    <lineage>
        <taxon>Bacteria</taxon>
        <taxon>Pseudomonadati</taxon>
        <taxon>Bacteroidota</taxon>
        <taxon>Chitinophagia</taxon>
        <taxon>Chitinophagales</taxon>
        <taxon>Chitinophagaceae</taxon>
        <taxon>Paraflavitalea</taxon>
    </lineage>
</organism>
<dbReference type="Proteomes" id="UP000263900">
    <property type="component" value="Chromosome"/>
</dbReference>
<evidence type="ECO:0000256" key="4">
    <source>
        <dbReference type="ARBA" id="ARBA00022692"/>
    </source>
</evidence>
<keyword evidence="6 11" id="KW-0798">TonB box</keyword>
<evidence type="ECO:0000256" key="7">
    <source>
        <dbReference type="ARBA" id="ARBA00023136"/>
    </source>
</evidence>
<dbReference type="AlphaFoldDB" id="A0A3B7MTY8"/>
<keyword evidence="5 12" id="KW-0732">Signal</keyword>
<evidence type="ECO:0000256" key="9">
    <source>
        <dbReference type="ARBA" id="ARBA00023237"/>
    </source>
</evidence>
<dbReference type="Gene3D" id="2.60.40.1120">
    <property type="entry name" value="Carboxypeptidase-like, regulatory domain"/>
    <property type="match status" value="1"/>
</dbReference>
<dbReference type="InterPro" id="IPR000531">
    <property type="entry name" value="Beta-barrel_TonB"/>
</dbReference>
<dbReference type="GO" id="GO:0044718">
    <property type="term" value="P:siderophore transmembrane transport"/>
    <property type="evidence" value="ECO:0007669"/>
    <property type="project" value="TreeGrafter"/>
</dbReference>
<dbReference type="Gene3D" id="2.170.130.10">
    <property type="entry name" value="TonB-dependent receptor, plug domain"/>
    <property type="match status" value="1"/>
</dbReference>
<dbReference type="Pfam" id="PF00593">
    <property type="entry name" value="TonB_dep_Rec_b-barrel"/>
    <property type="match status" value="1"/>
</dbReference>
<keyword evidence="16" id="KW-1185">Reference proteome</keyword>
<evidence type="ECO:0000313" key="15">
    <source>
        <dbReference type="EMBL" id="AXY75095.1"/>
    </source>
</evidence>
<dbReference type="PROSITE" id="PS52016">
    <property type="entry name" value="TONB_DEPENDENT_REC_3"/>
    <property type="match status" value="1"/>
</dbReference>
<keyword evidence="8" id="KW-0675">Receptor</keyword>
<dbReference type="Pfam" id="PF07715">
    <property type="entry name" value="Plug"/>
    <property type="match status" value="1"/>
</dbReference>
<sequence>MKQRLRMWLMAILLLPLHIFSQNATSTINSVLHGRVTDLKTGTPLAGASISIKNTTHSVVTDGQGKFTFRTGQKLPYILIVTYIGYKPQTITVAAEDVEIKLEELANQLEDVVVTGVAEGTSRKKLSFALTKVSTEQLNTVPATDASQSLRGKVAGLQIDQAAGNQGATVYLRGAKSINGNIAPLLVVDGFVTGLGLSDLNPQDIESIEVVKGAAASALYGTRGEGGVIQVITKKGRGLNKVNITIDNEYGISNVQRTPPTSQYHFYKVNADGSFVLSSGNNRTLDLKDNGFSLNQHPYTKYNDNVNNMLSNNPYFTNFISVSTAGEKYNLYASFQNQSKGGIAGPISPDTRRTALLNVGFKPNKNIEAEVTVQYFNRNTPSSSLSSSGAGSVLYSALLYEPFIDLTERQADGKYAFKPFGFDIQKFNVGNPFYQLSYREYSNISNNFLIGGRLKYKFSKKLSAEVSGAFQNEYAETEDYYPVGYQTLTPEVTRNNGYYGLSNDRIASKNGQLQLNYNDHFGDFDFGVNLKSVYEESRVTGISASGYNLSAPVKSLNVVEAATRSNSSSWSQLVNYGYFLNIKSAWKNKVFLDVLGRLDLSSRFGSDVATAFFPRASVAYRITEDVDLGVVTDLKIRAAYGQAGSLPSFGAKESRVSLSSSGGVSYTRRDNTDLTRAVTSEVEVGIDAVLFNRINIQANYARATSKNDFISVPPFPPTTGTASIWDNLGEVRSSSYELEINGNVINKGKWQWNAGATFSRVRSKITSLGDVPEFTSGDFRKAAGISPYSYYGYSILTNLSQLQVDDKGFVSNAAGGTLRPDEFTVNKLGFVVLKSQIGTAAETPVFYQNAATGNNKVIGDAQADFQVGFSNTVSWGPFSLYAVLDWKQGGQKYNETVNYLTYQYRSTFTDRAVAAGLPLPFTTAVFNAQQTTDYWIENSGYVSLREVSLGYQLPVQKLGVGRVLKGARLSLIGRNLYTWTDFTGVTPEGWDIDFYAYPIFRTFSGRLTLNF</sequence>
<dbReference type="PANTHER" id="PTHR30069:SF29">
    <property type="entry name" value="HEMOGLOBIN AND HEMOGLOBIN-HAPTOGLOBIN-BINDING PROTEIN 1-RELATED"/>
    <property type="match status" value="1"/>
</dbReference>
<evidence type="ECO:0000256" key="3">
    <source>
        <dbReference type="ARBA" id="ARBA00022452"/>
    </source>
</evidence>
<keyword evidence="9 10" id="KW-0998">Cell outer membrane</keyword>
<accession>A0A3B7MTY8</accession>
<feature type="domain" description="TonB-dependent receptor-like beta-barrel" evidence="13">
    <location>
        <begin position="426"/>
        <end position="777"/>
    </location>
</feature>
<dbReference type="GO" id="GO:0015344">
    <property type="term" value="F:siderophore uptake transmembrane transporter activity"/>
    <property type="evidence" value="ECO:0007669"/>
    <property type="project" value="TreeGrafter"/>
</dbReference>
<evidence type="ECO:0000259" key="14">
    <source>
        <dbReference type="Pfam" id="PF07715"/>
    </source>
</evidence>
<protein>
    <submittedName>
        <fullName evidence="15">SusC/RagA family TonB-linked outer membrane protein</fullName>
    </submittedName>
</protein>
<dbReference type="NCBIfam" id="TIGR04056">
    <property type="entry name" value="OMP_RagA_SusC"/>
    <property type="match status" value="1"/>
</dbReference>
<dbReference type="EMBL" id="CP032157">
    <property type="protein sequence ID" value="AXY75095.1"/>
    <property type="molecule type" value="Genomic_DNA"/>
</dbReference>
<feature type="chain" id="PRO_5017713263" evidence="12">
    <location>
        <begin position="25"/>
        <end position="1011"/>
    </location>
</feature>
<dbReference type="InterPro" id="IPR023996">
    <property type="entry name" value="TonB-dep_OMP_SusC/RagA"/>
</dbReference>
<reference evidence="15 16" key="1">
    <citation type="submission" date="2018-09" db="EMBL/GenBank/DDBJ databases">
        <title>Genome sequencing of strain 6GH32-13.</title>
        <authorList>
            <person name="Weon H.-Y."/>
            <person name="Heo J."/>
            <person name="Kwon S.-W."/>
        </authorList>
    </citation>
    <scope>NUCLEOTIDE SEQUENCE [LARGE SCALE GENOMIC DNA]</scope>
    <source>
        <strain evidence="15 16">5GH32-13</strain>
    </source>
</reference>
<evidence type="ECO:0000256" key="10">
    <source>
        <dbReference type="PROSITE-ProRule" id="PRU01360"/>
    </source>
</evidence>
<feature type="signal peptide" evidence="12">
    <location>
        <begin position="1"/>
        <end position="24"/>
    </location>
</feature>
<evidence type="ECO:0000256" key="1">
    <source>
        <dbReference type="ARBA" id="ARBA00004571"/>
    </source>
</evidence>
<evidence type="ECO:0000256" key="11">
    <source>
        <dbReference type="RuleBase" id="RU003357"/>
    </source>
</evidence>
<dbReference type="RefSeq" id="WP_119050977.1">
    <property type="nucleotide sequence ID" value="NZ_CP032157.1"/>
</dbReference>
<evidence type="ECO:0000256" key="5">
    <source>
        <dbReference type="ARBA" id="ARBA00022729"/>
    </source>
</evidence>
<dbReference type="InterPro" id="IPR008969">
    <property type="entry name" value="CarboxyPept-like_regulatory"/>
</dbReference>
<dbReference type="InterPro" id="IPR012910">
    <property type="entry name" value="Plug_dom"/>
</dbReference>
<dbReference type="InterPro" id="IPR036942">
    <property type="entry name" value="Beta-barrel_TonB_sf"/>
</dbReference>
<evidence type="ECO:0000256" key="2">
    <source>
        <dbReference type="ARBA" id="ARBA00022448"/>
    </source>
</evidence>
<feature type="domain" description="TonB-dependent receptor plug" evidence="14">
    <location>
        <begin position="124"/>
        <end position="228"/>
    </location>
</feature>
<keyword evidence="2 10" id="KW-0813">Transport</keyword>
<evidence type="ECO:0000259" key="13">
    <source>
        <dbReference type="Pfam" id="PF00593"/>
    </source>
</evidence>
<dbReference type="SUPFAM" id="SSF56935">
    <property type="entry name" value="Porins"/>
    <property type="match status" value="1"/>
</dbReference>
<proteinExistence type="inferred from homology"/>
<dbReference type="Gene3D" id="2.40.170.20">
    <property type="entry name" value="TonB-dependent receptor, beta-barrel domain"/>
    <property type="match status" value="1"/>
</dbReference>
<dbReference type="InterPro" id="IPR039426">
    <property type="entry name" value="TonB-dep_rcpt-like"/>
</dbReference>
<dbReference type="GO" id="GO:0009279">
    <property type="term" value="C:cell outer membrane"/>
    <property type="evidence" value="ECO:0007669"/>
    <property type="project" value="UniProtKB-SubCell"/>
</dbReference>
<dbReference type="OrthoDB" id="9768177at2"/>
<gene>
    <name evidence="15" type="ORF">D3H65_14390</name>
</gene>
<evidence type="ECO:0000256" key="8">
    <source>
        <dbReference type="ARBA" id="ARBA00023170"/>
    </source>
</evidence>
<comment type="similarity">
    <text evidence="10 11">Belongs to the TonB-dependent receptor family.</text>
</comment>
<dbReference type="PANTHER" id="PTHR30069">
    <property type="entry name" value="TONB-DEPENDENT OUTER MEMBRANE RECEPTOR"/>
    <property type="match status" value="1"/>
</dbReference>
<name>A0A3B7MTY8_9BACT</name>